<feature type="region of interest" description="Disordered" evidence="1">
    <location>
        <begin position="232"/>
        <end position="252"/>
    </location>
</feature>
<proteinExistence type="predicted"/>
<evidence type="ECO:0000313" key="4">
    <source>
        <dbReference type="EMBL" id="MFC5150193.1"/>
    </source>
</evidence>
<name>A0ABW0AC33_9ACTN</name>
<gene>
    <name evidence="4" type="ORF">ACFPRH_00430</name>
</gene>
<reference evidence="5" key="1">
    <citation type="journal article" date="2019" name="Int. J. Syst. Evol. Microbiol.">
        <title>The Global Catalogue of Microorganisms (GCM) 10K type strain sequencing project: providing services to taxonomists for standard genome sequencing and annotation.</title>
        <authorList>
            <consortium name="The Broad Institute Genomics Platform"/>
            <consortium name="The Broad Institute Genome Sequencing Center for Infectious Disease"/>
            <person name="Wu L."/>
            <person name="Ma J."/>
        </authorList>
    </citation>
    <scope>NUCLEOTIDE SEQUENCE [LARGE SCALE GENOMIC DNA]</scope>
    <source>
        <strain evidence="5">PCU 266</strain>
    </source>
</reference>
<accession>A0ABW0AC33</accession>
<evidence type="ECO:0000259" key="3">
    <source>
        <dbReference type="Pfam" id="PF13193"/>
    </source>
</evidence>
<dbReference type="InterPro" id="IPR010071">
    <property type="entry name" value="AA_adenyl_dom"/>
</dbReference>
<dbReference type="InterPro" id="IPR025110">
    <property type="entry name" value="AMP-bd_C"/>
</dbReference>
<dbReference type="PROSITE" id="PS00455">
    <property type="entry name" value="AMP_BINDING"/>
    <property type="match status" value="1"/>
</dbReference>
<dbReference type="Pfam" id="PF00501">
    <property type="entry name" value="AMP-binding"/>
    <property type="match status" value="1"/>
</dbReference>
<feature type="domain" description="AMP-binding enzyme C-terminal" evidence="3">
    <location>
        <begin position="539"/>
        <end position="610"/>
    </location>
</feature>
<feature type="region of interest" description="Disordered" evidence="1">
    <location>
        <begin position="78"/>
        <end position="105"/>
    </location>
</feature>
<dbReference type="Proteomes" id="UP001596160">
    <property type="component" value="Unassembled WGS sequence"/>
</dbReference>
<dbReference type="RefSeq" id="WP_344472676.1">
    <property type="nucleotide sequence ID" value="NZ_BAAASB010000002.1"/>
</dbReference>
<protein>
    <submittedName>
        <fullName evidence="4">Amino acid adenylation domain-containing protein</fullName>
    </submittedName>
</protein>
<dbReference type="InterPro" id="IPR036736">
    <property type="entry name" value="ACP-like_sf"/>
</dbReference>
<dbReference type="SUPFAM" id="SSF56801">
    <property type="entry name" value="Acetyl-CoA synthetase-like"/>
    <property type="match status" value="1"/>
</dbReference>
<dbReference type="SUPFAM" id="SSF47336">
    <property type="entry name" value="ACP-like"/>
    <property type="match status" value="1"/>
</dbReference>
<dbReference type="InterPro" id="IPR045851">
    <property type="entry name" value="AMP-bd_C_sf"/>
</dbReference>
<feature type="compositionally biased region" description="Low complexity" evidence="1">
    <location>
        <begin position="90"/>
        <end position="102"/>
    </location>
</feature>
<sequence>MPVFTLDDLVRLVRDELALPLPVNGAVPDFDHALNWRSVDLVRLVLAVEKHTGHRIPIAELYRRRNLRGVHDLYTATESAGSAGPGSGTRRAAPGSPAAAGSLPDEGDEDLSLYGWFARSAARHPEALALRVAGQDLSYRALEQAVGQLAGRVAEQPGGRVGRLGLLCSRTVSTYAGYLAGLRLGAAVVPLNPEFPPERNTATARAAAVDLLLCTAEDAELAERIGRETGIPHLVLPDTPDTSDTPGPAPGSGPGPDDLAYIIFTSGSTGAPKGVPIRNRHVSAWLSHTVPYFEAGPGSRFSQTCDLSWDLSIWVLFVGWASGAALVVPEKAELLTPVAHINEDAITHWFSVPSSLSMARLLGELTPGALPTLRWSLFGGEPLTVDNARAWQEAAPGGVLSNVYGPTEVTCTCTTYPLPADPADWPDARLGSLPIGPVYPALEWVVIDERGRRSPEGELLIRGPQRFDGYLDPAHNTGRFARWSEDDWAPHEPGEELTDAHWYRTGDRVHTEPDGTLVYLGRVDNQVKIHGFRAEPGDIEAALRRHESVEEAVVVPCVTADGTTELAGFHLGPETDRERLLAFLEKQLPPYLVPRHLVRLPAFPMNFNGKVDRRKLSEEAFDLIARYG</sequence>
<feature type="domain" description="AMP-dependent synthetase/ligase" evidence="2">
    <location>
        <begin position="117"/>
        <end position="471"/>
    </location>
</feature>
<comment type="caution">
    <text evidence="4">The sequence shown here is derived from an EMBL/GenBank/DDBJ whole genome shotgun (WGS) entry which is preliminary data.</text>
</comment>
<evidence type="ECO:0000259" key="2">
    <source>
        <dbReference type="Pfam" id="PF00501"/>
    </source>
</evidence>
<dbReference type="Gene3D" id="3.30.300.30">
    <property type="match status" value="1"/>
</dbReference>
<dbReference type="PANTHER" id="PTHR45527:SF1">
    <property type="entry name" value="FATTY ACID SYNTHASE"/>
    <property type="match status" value="1"/>
</dbReference>
<dbReference type="PANTHER" id="PTHR45527">
    <property type="entry name" value="NONRIBOSOMAL PEPTIDE SYNTHETASE"/>
    <property type="match status" value="1"/>
</dbReference>
<dbReference type="InterPro" id="IPR000873">
    <property type="entry name" value="AMP-dep_synth/lig_dom"/>
</dbReference>
<feature type="compositionally biased region" description="Low complexity" evidence="1">
    <location>
        <begin position="237"/>
        <end position="246"/>
    </location>
</feature>
<dbReference type="Pfam" id="PF13193">
    <property type="entry name" value="AMP-binding_C"/>
    <property type="match status" value="1"/>
</dbReference>
<dbReference type="Gene3D" id="3.40.50.12780">
    <property type="entry name" value="N-terminal domain of ligase-like"/>
    <property type="match status" value="1"/>
</dbReference>
<dbReference type="InterPro" id="IPR042099">
    <property type="entry name" value="ANL_N_sf"/>
</dbReference>
<evidence type="ECO:0000256" key="1">
    <source>
        <dbReference type="SAM" id="MobiDB-lite"/>
    </source>
</evidence>
<evidence type="ECO:0000313" key="5">
    <source>
        <dbReference type="Proteomes" id="UP001596160"/>
    </source>
</evidence>
<dbReference type="EMBL" id="JBHSKP010000001">
    <property type="protein sequence ID" value="MFC5150193.1"/>
    <property type="molecule type" value="Genomic_DNA"/>
</dbReference>
<keyword evidence="5" id="KW-1185">Reference proteome</keyword>
<dbReference type="NCBIfam" id="TIGR01733">
    <property type="entry name" value="AA-adenyl-dom"/>
    <property type="match status" value="1"/>
</dbReference>
<organism evidence="4 5">
    <name type="scientific">Streptomyces amakusaensis</name>
    <dbReference type="NCBI Taxonomy" id="67271"/>
    <lineage>
        <taxon>Bacteria</taxon>
        <taxon>Bacillati</taxon>
        <taxon>Actinomycetota</taxon>
        <taxon>Actinomycetes</taxon>
        <taxon>Kitasatosporales</taxon>
        <taxon>Streptomycetaceae</taxon>
        <taxon>Streptomyces</taxon>
    </lineage>
</organism>
<dbReference type="InterPro" id="IPR020845">
    <property type="entry name" value="AMP-binding_CS"/>
</dbReference>